<keyword evidence="1" id="KW-0812">Transmembrane</keyword>
<dbReference type="EMBL" id="MN641877">
    <property type="protein sequence ID" value="QST87071.1"/>
    <property type="molecule type" value="Genomic_DNA"/>
</dbReference>
<organism evidence="2 3">
    <name type="scientific">African swine fever virus</name>
    <name type="common">ASFV</name>
    <dbReference type="NCBI Taxonomy" id="10497"/>
    <lineage>
        <taxon>Viruses</taxon>
        <taxon>Varidnaviria</taxon>
        <taxon>Bamfordvirae</taxon>
        <taxon>Nucleocytoviricota</taxon>
        <taxon>Pokkesviricetes</taxon>
        <taxon>Asfuvirales</taxon>
        <taxon>Asfarviridae</taxon>
        <taxon>Asfivirus</taxon>
        <taxon>Asfivirus haemorrhagiae</taxon>
    </lineage>
</organism>
<proteinExistence type="predicted"/>
<evidence type="ECO:0000313" key="2">
    <source>
        <dbReference type="EMBL" id="QST87071.1"/>
    </source>
</evidence>
<organismHost>
    <name type="scientific">Phacochoerus aethiopicus</name>
    <name type="common">Warthog</name>
    <dbReference type="NCBI Taxonomy" id="85517"/>
</organismHost>
<reference evidence="2 3" key="1">
    <citation type="submission" date="2019-11" db="EMBL/GenBank/DDBJ databases">
        <authorList>
            <person name="Ndlovu S.S."/>
            <person name="Carulei O."/>
        </authorList>
    </citation>
    <scope>NUCLEOTIDE SEQUENCE [LARGE SCALE GENOMIC DNA]</scope>
    <source>
        <strain evidence="2">RSA_2_2004</strain>
    </source>
</reference>
<evidence type="ECO:0000256" key="1">
    <source>
        <dbReference type="SAM" id="Phobius"/>
    </source>
</evidence>
<feature type="transmembrane region" description="Helical" evidence="1">
    <location>
        <begin position="86"/>
        <end position="109"/>
    </location>
</feature>
<sequence length="184" mass="22529">MQYFSGYCHYSTTVLVFTNRMWICVYKAFSSRCACKLFIFPSYATFWIFCTKRLSGIFICMWGIYPAIFYTRFSKWRLQISSTITILIQLTCIFTCTDVTIYFIIFYVIFCSFYTAHVGTKSTHTVVSFILTVCICLTFFFWWCYWYYWILFRIQKTRYYKNYENTYIQNITYMQNKIHFIIFF</sequence>
<organismHost>
    <name type="scientific">Phacochoerus africanus</name>
    <name type="common">Warthog</name>
    <dbReference type="NCBI Taxonomy" id="41426"/>
</organismHost>
<organismHost>
    <name type="scientific">Potamochoerus larvatus</name>
    <name type="common">Bushpig</name>
    <dbReference type="NCBI Taxonomy" id="273792"/>
</organismHost>
<gene>
    <name evidence="2" type="primary">I10L_2</name>
</gene>
<organismHost>
    <name type="scientific">Ornithodoros</name>
    <name type="common">relapsing fever ticks</name>
    <dbReference type="NCBI Taxonomy" id="6937"/>
</organismHost>
<evidence type="ECO:0000313" key="3">
    <source>
        <dbReference type="Proteomes" id="UP000502315"/>
    </source>
</evidence>
<dbReference type="Proteomes" id="UP000502315">
    <property type="component" value="Genome"/>
</dbReference>
<protein>
    <submittedName>
        <fullName evidence="2">PI10L_2</fullName>
    </submittedName>
</protein>
<name>A0A8A1V2B2_ASF</name>
<keyword evidence="1" id="KW-1133">Transmembrane helix</keyword>
<organismHost>
    <name type="scientific">Ornithodoros moubata</name>
    <name type="common">Soft tick</name>
    <name type="synonym">Argasid tick</name>
    <dbReference type="NCBI Taxonomy" id="6938"/>
</organismHost>
<keyword evidence="1" id="KW-0472">Membrane</keyword>
<accession>A0A8A1V2B2</accession>
<feature type="transmembrane region" description="Helical" evidence="1">
    <location>
        <begin position="129"/>
        <end position="151"/>
    </location>
</feature>
<organismHost>
    <name type="scientific">Sus scrofa</name>
    <name type="common">Pig</name>
    <dbReference type="NCBI Taxonomy" id="9823"/>
</organismHost>